<dbReference type="Pfam" id="PF00644">
    <property type="entry name" value="PARP"/>
    <property type="match status" value="1"/>
</dbReference>
<dbReference type="KEGG" id="tmn:UCRPA7_8269"/>
<dbReference type="PANTHER" id="PTHR21328">
    <property type="entry name" value="POLY ADP-RIBOSE POLYMERASE FAMILY, MEMBER PARP"/>
    <property type="match status" value="1"/>
</dbReference>
<keyword evidence="2" id="KW-0808">Transferase</keyword>
<reference evidence="8" key="1">
    <citation type="journal article" date="2013" name="Genome Announc.">
        <title>Draft genome sequence of the ascomycete Phaeoacremonium aleophilum strain UCR-PA7, a causal agent of the esca disease complex in grapevines.</title>
        <authorList>
            <person name="Blanco-Ulate B."/>
            <person name="Rolshausen P."/>
            <person name="Cantu D."/>
        </authorList>
    </citation>
    <scope>NUCLEOTIDE SEQUENCE [LARGE SCALE GENOMIC DNA]</scope>
    <source>
        <strain evidence="8">UCR-PA7</strain>
    </source>
</reference>
<evidence type="ECO:0000313" key="8">
    <source>
        <dbReference type="Proteomes" id="UP000014074"/>
    </source>
</evidence>
<feature type="compositionally biased region" description="Acidic residues" evidence="5">
    <location>
        <begin position="117"/>
        <end position="142"/>
    </location>
</feature>
<dbReference type="eggNOG" id="KOG0897">
    <property type="taxonomic scope" value="Eukaryota"/>
</dbReference>
<evidence type="ECO:0000256" key="2">
    <source>
        <dbReference type="ARBA" id="ARBA00022679"/>
    </source>
</evidence>
<gene>
    <name evidence="7" type="ORF">UCRPA7_8269</name>
</gene>
<dbReference type="GO" id="GO:0003950">
    <property type="term" value="F:NAD+ poly-ADP-ribosyltransferase activity"/>
    <property type="evidence" value="ECO:0007669"/>
    <property type="project" value="InterPro"/>
</dbReference>
<proteinExistence type="predicted"/>
<dbReference type="Gene3D" id="3.10.110.10">
    <property type="entry name" value="Ubiquitin Conjugating Enzyme"/>
    <property type="match status" value="1"/>
</dbReference>
<protein>
    <submittedName>
        <fullName evidence="7">Putative ubiquitin conjugating protein</fullName>
    </submittedName>
</protein>
<dbReference type="InterPro" id="IPR051838">
    <property type="entry name" value="ARTD_PARP"/>
</dbReference>
<evidence type="ECO:0000256" key="5">
    <source>
        <dbReference type="SAM" id="MobiDB-lite"/>
    </source>
</evidence>
<feature type="region of interest" description="Disordered" evidence="5">
    <location>
        <begin position="112"/>
        <end position="142"/>
    </location>
</feature>
<dbReference type="AlphaFoldDB" id="R8BAC1"/>
<dbReference type="CDD" id="cd23802">
    <property type="entry name" value="UBCc_UBE2Q"/>
    <property type="match status" value="1"/>
</dbReference>
<evidence type="ECO:0000313" key="7">
    <source>
        <dbReference type="EMBL" id="EON96264.1"/>
    </source>
</evidence>
<keyword evidence="8" id="KW-1185">Reference proteome</keyword>
<dbReference type="Proteomes" id="UP000014074">
    <property type="component" value="Unassembled WGS sequence"/>
</dbReference>
<dbReference type="Gene3D" id="3.90.228.10">
    <property type="match status" value="1"/>
</dbReference>
<accession>R8BAC1</accession>
<keyword evidence="1" id="KW-0328">Glycosyltransferase</keyword>
<dbReference type="Pfam" id="PF00179">
    <property type="entry name" value="UQ_con"/>
    <property type="match status" value="1"/>
</dbReference>
<dbReference type="InterPro" id="IPR000608">
    <property type="entry name" value="UBC"/>
</dbReference>
<dbReference type="InterPro" id="IPR016135">
    <property type="entry name" value="UBQ-conjugating_enzyme/RWD"/>
</dbReference>
<dbReference type="SUPFAM" id="SSF54495">
    <property type="entry name" value="UBC-like"/>
    <property type="match status" value="1"/>
</dbReference>
<dbReference type="GO" id="GO:0016779">
    <property type="term" value="F:nucleotidyltransferase activity"/>
    <property type="evidence" value="ECO:0007669"/>
    <property type="project" value="UniProtKB-KW"/>
</dbReference>
<evidence type="ECO:0000256" key="3">
    <source>
        <dbReference type="ARBA" id="ARBA00022695"/>
    </source>
</evidence>
<feature type="region of interest" description="Disordered" evidence="5">
    <location>
        <begin position="893"/>
        <end position="913"/>
    </location>
</feature>
<dbReference type="InterPro" id="IPR012317">
    <property type="entry name" value="Poly(ADP-ribose)pol_cat_dom"/>
</dbReference>
<dbReference type="FunFam" id="3.10.110.10:FF:000107">
    <property type="entry name" value="Ubiquitin conjugating enzyme, putative"/>
    <property type="match status" value="1"/>
</dbReference>
<dbReference type="SUPFAM" id="SSF56399">
    <property type="entry name" value="ADP-ribosylation"/>
    <property type="match status" value="1"/>
</dbReference>
<dbReference type="RefSeq" id="XP_007918977.1">
    <property type="nucleotide sequence ID" value="XM_007920786.1"/>
</dbReference>
<dbReference type="OrthoDB" id="109543at2759"/>
<feature type="domain" description="UBC core" evidence="6">
    <location>
        <begin position="1041"/>
        <end position="1222"/>
    </location>
</feature>
<keyword evidence="4" id="KW-0520">NAD</keyword>
<evidence type="ECO:0000259" key="6">
    <source>
        <dbReference type="PROSITE" id="PS50127"/>
    </source>
</evidence>
<dbReference type="HOGENOM" id="CLU_003143_1_0_1"/>
<name>R8BAC1_PHAM7</name>
<dbReference type="GeneID" id="19329104"/>
<sequence>MSIKRFNADVRAAVVKVKETKSFDVTSVSRGDSDGEFTATFEHPALASPLDIRFLAQDTSEYPDGNHFLIFTDSEDVPSHIAKALQELGSFSFGQTVLEMIMTATKHLTRTLASSSDEPDIDGDNDVEMTDAEDDDMYDDDFDDEDGFDYDQHFGLSSARLEASVPVSAAQKLGLAMSQRVKRDLRKVREAGFKIGILCGLEPDSRSSIISMSIRASKLLLSEEALQAWDLDNADYVILLMRIDGIYPMFDSVIQRPASSFNVEFRFGKSIKYKPSLHQALAAFATSKRVFDIPVSRNVSDKSDSQEKFKKLFISSSLEQYMNEAFLSLAKLRNNNQGMSWDRANSMFRFMNGGFDAKEEMDSVEVDTSPSETSKALPPVLLVDHLTDTGERSMPLIAMEFAMRYFVRCNEFCLRCHCPLKEQFEALKPYVCANPLCLFQYMALGLGPSIEHEILTQPYVVDLLVSFCYAAVKNPAHMNRPWQPGQPQALSRSIREYPVGLRFKVPHMTFDEDDSSLIEVKVEPDFARVKVENFKDMDRLAGKTWVVFHEKLPHQLHRIHHGYITNVDTRSMTVEVEKMGLSVLDPLTMSSSRAGPAAAAVYGVTADQQTPHAKGPPGPKIMHMALYEDDFDDLDEDKKSLAMSLVLDTLPSIIESRSHLARHPHSRLRSWERISPAAAALLEWIVASNRSCIFQVDYIAENVNGTVPDDTGSTATTDLANTPPIKFRENEKIPEMDGWVQFRFAQGSPDKELRFSHALTEVAARKNLQYPTLFAWHGSRLSNWHSILRHGLDFNEVMNGRAFGNGVYFSQEFHTSSGYAGAGGAATTWPNASLKLNSALSLNEIINAPDEYVSSTPHLVVAQVDWIQCRYLFVQRYVEYTVADYMKQAKQTVHPQLTSHSGVPPKEDKKPEPQMLIQDPHRTVRGPKATQLKIPLAAIPSARVPQGQAVESKQGKELDDPVYYQSDDEEPEDINFLLDWEGTTVPQKRTISRISSTEPIKPCARPLTPAYTGQPLTDFRPGTLDLKSLPILQPPSWATDLARKQIGKEIKKLAEVQARTPLHELGWYIDVDNIENMFQWIVELHSFDSQLPLAKDMKKAGVTSIVLEIRFGREYPISPPFVRVIRPRFLPFMQNGGGHVLSGGSMCMELLTTNGWTPANSMEAVLLQVRMAMCSVDPRPARLERTDGPGGSYGIGEAADAFTRAAVTHGWTVPNDLRETAGQVGFPGV</sequence>
<evidence type="ECO:0000256" key="1">
    <source>
        <dbReference type="ARBA" id="ARBA00022676"/>
    </source>
</evidence>
<keyword evidence="3" id="KW-0548">Nucleotidyltransferase</keyword>
<dbReference type="PROSITE" id="PS50127">
    <property type="entry name" value="UBC_2"/>
    <property type="match status" value="1"/>
</dbReference>
<organism evidence="7 8">
    <name type="scientific">Phaeoacremonium minimum (strain UCR-PA7)</name>
    <name type="common">Esca disease fungus</name>
    <name type="synonym">Togninia minima</name>
    <dbReference type="NCBI Taxonomy" id="1286976"/>
    <lineage>
        <taxon>Eukaryota</taxon>
        <taxon>Fungi</taxon>
        <taxon>Dikarya</taxon>
        <taxon>Ascomycota</taxon>
        <taxon>Pezizomycotina</taxon>
        <taxon>Sordariomycetes</taxon>
        <taxon>Sordariomycetidae</taxon>
        <taxon>Togniniales</taxon>
        <taxon>Togniniaceae</taxon>
        <taxon>Phaeoacremonium</taxon>
    </lineage>
</organism>
<dbReference type="EMBL" id="KB933350">
    <property type="protein sequence ID" value="EON96264.1"/>
    <property type="molecule type" value="Genomic_DNA"/>
</dbReference>
<evidence type="ECO:0000256" key="4">
    <source>
        <dbReference type="ARBA" id="ARBA00023027"/>
    </source>
</evidence>